<dbReference type="Proteomes" id="UP001595713">
    <property type="component" value="Unassembled WGS sequence"/>
</dbReference>
<dbReference type="RefSeq" id="WP_261293291.1">
    <property type="nucleotide sequence ID" value="NZ_JANQBK010000003.1"/>
</dbReference>
<dbReference type="Pfam" id="PF13469">
    <property type="entry name" value="Sulfotransfer_3"/>
    <property type="match status" value="1"/>
</dbReference>
<dbReference type="SMART" id="SM00028">
    <property type="entry name" value="TPR"/>
    <property type="match status" value="3"/>
</dbReference>
<dbReference type="PANTHER" id="PTHR12788:SF10">
    <property type="entry name" value="PROTEIN-TYROSINE SULFOTRANSFERASE"/>
    <property type="match status" value="1"/>
</dbReference>
<evidence type="ECO:0000256" key="1">
    <source>
        <dbReference type="ARBA" id="ARBA00022679"/>
    </source>
</evidence>
<evidence type="ECO:0000313" key="3">
    <source>
        <dbReference type="EMBL" id="MFC3579822.1"/>
    </source>
</evidence>
<keyword evidence="1" id="KW-0808">Transferase</keyword>
<dbReference type="Pfam" id="PF14559">
    <property type="entry name" value="TPR_19"/>
    <property type="match status" value="1"/>
</dbReference>
<dbReference type="InterPro" id="IPR027417">
    <property type="entry name" value="P-loop_NTPase"/>
</dbReference>
<reference evidence="4" key="1">
    <citation type="journal article" date="2019" name="Int. J. Syst. Evol. Microbiol.">
        <title>The Global Catalogue of Microorganisms (GCM) 10K type strain sequencing project: providing services to taxonomists for standard genome sequencing and annotation.</title>
        <authorList>
            <consortium name="The Broad Institute Genomics Platform"/>
            <consortium name="The Broad Institute Genome Sequencing Center for Infectious Disease"/>
            <person name="Wu L."/>
            <person name="Ma J."/>
        </authorList>
    </citation>
    <scope>NUCLEOTIDE SEQUENCE [LARGE SCALE GENOMIC DNA]</scope>
    <source>
        <strain evidence="4">KCTC 42739</strain>
    </source>
</reference>
<evidence type="ECO:0000256" key="2">
    <source>
        <dbReference type="PROSITE-ProRule" id="PRU00339"/>
    </source>
</evidence>
<dbReference type="Gene3D" id="1.25.40.10">
    <property type="entry name" value="Tetratricopeptide repeat domain"/>
    <property type="match status" value="3"/>
</dbReference>
<feature type="repeat" description="TPR" evidence="2">
    <location>
        <begin position="141"/>
        <end position="174"/>
    </location>
</feature>
<keyword evidence="4" id="KW-1185">Reference proteome</keyword>
<protein>
    <submittedName>
        <fullName evidence="3">Sulfotransferase</fullName>
    </submittedName>
</protein>
<dbReference type="Pfam" id="PF13432">
    <property type="entry name" value="TPR_16"/>
    <property type="match status" value="1"/>
</dbReference>
<dbReference type="InterPro" id="IPR019734">
    <property type="entry name" value="TPR_rpt"/>
</dbReference>
<organism evidence="3 4">
    <name type="scientific">Sphingomonas hylomeconis</name>
    <dbReference type="NCBI Taxonomy" id="1395958"/>
    <lineage>
        <taxon>Bacteria</taxon>
        <taxon>Pseudomonadati</taxon>
        <taxon>Pseudomonadota</taxon>
        <taxon>Alphaproteobacteria</taxon>
        <taxon>Sphingomonadales</taxon>
        <taxon>Sphingomonadaceae</taxon>
        <taxon>Sphingomonas</taxon>
    </lineage>
</organism>
<dbReference type="InterPro" id="IPR026634">
    <property type="entry name" value="TPST-like"/>
</dbReference>
<dbReference type="PANTHER" id="PTHR12788">
    <property type="entry name" value="PROTEIN-TYROSINE SULFOTRANSFERASE 2"/>
    <property type="match status" value="1"/>
</dbReference>
<dbReference type="PROSITE" id="PS50293">
    <property type="entry name" value="TPR_REGION"/>
    <property type="match status" value="1"/>
</dbReference>
<proteinExistence type="predicted"/>
<dbReference type="SUPFAM" id="SSF52540">
    <property type="entry name" value="P-loop containing nucleoside triphosphate hydrolases"/>
    <property type="match status" value="1"/>
</dbReference>
<sequence>MTSQHTARNDATLRAISDLMRGGRLAEARVASEAALAEGDRSEALLGLAAMLAAQGNDPAAAAGHLEQLVALRPDDRAARINLAQALLALGRFERIEPLCAPLAGDPGVDRLVAFAVHQLGDLVRASTLYRQVLARLADDADSWANLGNVHDALGESDAAIAAFERAITLRPADVRFHLTLAGILERADRGAARRKVMRDAAAARPEDPDVQLALGLAEAAMEDTAAAEAALRRSLAVAPERSDARLELGLLLENNNRIDDLEALIATGPQGLPELALLDAWVAFRRHRFDEARAIAASLPETLNPIRRFHLQGEAADRCGDAAAAFDAFARMNAASLAAAPVPRPGPSYRAKVVEAIDVQRAATPADRAVAMPDGVPTPVFIVGFPRSGTTLLDTILGRLPNTHVLEEQPLIPNIEQRIGAPERIAALDPKAIAAYRQDYLAGLRAIAPDAAGKRIIDKHPLHMARMPLLNALFPQARILFVERHPYDVVLSCFFSNFRLNQAMRSFTDIEEAARTYDAVLTAWSLARETLDLHVHAVRYERLVVSSEEEMRPALSFIGADYDPAILDTAAAAKMRGHVRTASYAQVAQPIYQRSVARWERYRDQLAPVRDILAPWATRFGYPC</sequence>
<keyword evidence="2" id="KW-0802">TPR repeat</keyword>
<dbReference type="Gene3D" id="3.40.50.300">
    <property type="entry name" value="P-loop containing nucleotide triphosphate hydrolases"/>
    <property type="match status" value="1"/>
</dbReference>
<name>A0ABV7SW06_9SPHN</name>
<dbReference type="Pfam" id="PF00515">
    <property type="entry name" value="TPR_1"/>
    <property type="match status" value="1"/>
</dbReference>
<gene>
    <name evidence="3" type="ORF">ACFONA_06540</name>
</gene>
<dbReference type="SUPFAM" id="SSF48452">
    <property type="entry name" value="TPR-like"/>
    <property type="match status" value="1"/>
</dbReference>
<accession>A0ABV7SW06</accession>
<comment type="caution">
    <text evidence="3">The sequence shown here is derived from an EMBL/GenBank/DDBJ whole genome shotgun (WGS) entry which is preliminary data.</text>
</comment>
<dbReference type="InterPro" id="IPR011990">
    <property type="entry name" value="TPR-like_helical_dom_sf"/>
</dbReference>
<dbReference type="EMBL" id="JBHRXP010000002">
    <property type="protein sequence ID" value="MFC3579822.1"/>
    <property type="molecule type" value="Genomic_DNA"/>
</dbReference>
<dbReference type="PROSITE" id="PS50005">
    <property type="entry name" value="TPR"/>
    <property type="match status" value="1"/>
</dbReference>
<evidence type="ECO:0000313" key="4">
    <source>
        <dbReference type="Proteomes" id="UP001595713"/>
    </source>
</evidence>